<dbReference type="AlphaFoldDB" id="A0AAN6MYI7"/>
<feature type="region of interest" description="Disordered" evidence="1">
    <location>
        <begin position="81"/>
        <end position="109"/>
    </location>
</feature>
<feature type="non-terminal residue" evidence="2">
    <location>
        <position position="1"/>
    </location>
</feature>
<evidence type="ECO:0000256" key="1">
    <source>
        <dbReference type="SAM" id="MobiDB-lite"/>
    </source>
</evidence>
<organism evidence="2 3">
    <name type="scientific">Diplogelasinospora grovesii</name>
    <dbReference type="NCBI Taxonomy" id="303347"/>
    <lineage>
        <taxon>Eukaryota</taxon>
        <taxon>Fungi</taxon>
        <taxon>Dikarya</taxon>
        <taxon>Ascomycota</taxon>
        <taxon>Pezizomycotina</taxon>
        <taxon>Sordariomycetes</taxon>
        <taxon>Sordariomycetidae</taxon>
        <taxon>Sordariales</taxon>
        <taxon>Diplogelasinosporaceae</taxon>
        <taxon>Diplogelasinospora</taxon>
    </lineage>
</organism>
<evidence type="ECO:0000313" key="3">
    <source>
        <dbReference type="Proteomes" id="UP001303473"/>
    </source>
</evidence>
<evidence type="ECO:0000313" key="2">
    <source>
        <dbReference type="EMBL" id="KAK3934583.1"/>
    </source>
</evidence>
<protein>
    <submittedName>
        <fullName evidence="2">Uncharacterized protein</fullName>
    </submittedName>
</protein>
<reference evidence="3" key="1">
    <citation type="journal article" date="2023" name="Mol. Phylogenet. Evol.">
        <title>Genome-scale phylogeny and comparative genomics of the fungal order Sordariales.</title>
        <authorList>
            <person name="Hensen N."/>
            <person name="Bonometti L."/>
            <person name="Westerberg I."/>
            <person name="Brannstrom I.O."/>
            <person name="Guillou S."/>
            <person name="Cros-Aarteil S."/>
            <person name="Calhoun S."/>
            <person name="Haridas S."/>
            <person name="Kuo A."/>
            <person name="Mondo S."/>
            <person name="Pangilinan J."/>
            <person name="Riley R."/>
            <person name="LaButti K."/>
            <person name="Andreopoulos B."/>
            <person name="Lipzen A."/>
            <person name="Chen C."/>
            <person name="Yan M."/>
            <person name="Daum C."/>
            <person name="Ng V."/>
            <person name="Clum A."/>
            <person name="Steindorff A."/>
            <person name="Ohm R.A."/>
            <person name="Martin F."/>
            <person name="Silar P."/>
            <person name="Natvig D.O."/>
            <person name="Lalanne C."/>
            <person name="Gautier V."/>
            <person name="Ament-Velasquez S.L."/>
            <person name="Kruys A."/>
            <person name="Hutchinson M.I."/>
            <person name="Powell A.J."/>
            <person name="Barry K."/>
            <person name="Miller A.N."/>
            <person name="Grigoriev I.V."/>
            <person name="Debuchy R."/>
            <person name="Gladieux P."/>
            <person name="Hiltunen Thoren M."/>
            <person name="Johannesson H."/>
        </authorList>
    </citation>
    <scope>NUCLEOTIDE SEQUENCE [LARGE SCALE GENOMIC DNA]</scope>
    <source>
        <strain evidence="3">CBS 340.73</strain>
    </source>
</reference>
<dbReference type="Proteomes" id="UP001303473">
    <property type="component" value="Unassembled WGS sequence"/>
</dbReference>
<gene>
    <name evidence="2" type="ORF">QBC46DRAFT_219984</name>
</gene>
<keyword evidence="3" id="KW-1185">Reference proteome</keyword>
<proteinExistence type="predicted"/>
<feature type="non-terminal residue" evidence="2">
    <location>
        <position position="121"/>
    </location>
</feature>
<comment type="caution">
    <text evidence="2">The sequence shown here is derived from an EMBL/GenBank/DDBJ whole genome shotgun (WGS) entry which is preliminary data.</text>
</comment>
<name>A0AAN6MYI7_9PEZI</name>
<accession>A0AAN6MYI7</accession>
<sequence>YYHVPCFDTMVEAKSLFPSGKFKIDTRRSWGLMERKWFEHRSCISLGKIEAYIESCEKYDEELEEWYQANSRWWNVHYQQRETKPDGSESEPPCGCPPRPQEPDEPVLRDYTVAKEDACSL</sequence>
<dbReference type="EMBL" id="MU853976">
    <property type="protein sequence ID" value="KAK3934583.1"/>
    <property type="molecule type" value="Genomic_DNA"/>
</dbReference>